<comment type="catalytic activity">
    <reaction evidence="8">
        <text>Couples ATP hydrolysis with the unwinding of duplex DNA by translocating in the 3'-5' direction.</text>
        <dbReference type="EC" id="5.6.2.4"/>
    </reaction>
</comment>
<dbReference type="GO" id="GO:0033202">
    <property type="term" value="C:DNA helicase complex"/>
    <property type="evidence" value="ECO:0007669"/>
    <property type="project" value="TreeGrafter"/>
</dbReference>
<dbReference type="GO" id="GO:0043138">
    <property type="term" value="F:3'-5' DNA helicase activity"/>
    <property type="evidence" value="ECO:0007669"/>
    <property type="project" value="UniProtKB-EC"/>
</dbReference>
<gene>
    <name evidence="14" type="ORF">SAMN02910265_00853</name>
</gene>
<dbReference type="Proteomes" id="UP000183190">
    <property type="component" value="Unassembled WGS sequence"/>
</dbReference>
<protein>
    <recommendedName>
        <fullName evidence="9">DNA 3'-5' helicase</fullName>
        <ecNumber evidence="9">5.6.2.4</ecNumber>
    </recommendedName>
</protein>
<dbReference type="Gene3D" id="3.40.50.300">
    <property type="entry name" value="P-loop containing nucleotide triphosphate hydrolases"/>
    <property type="match status" value="3"/>
</dbReference>
<dbReference type="EMBL" id="FNWV01000002">
    <property type="protein sequence ID" value="SEH46938.1"/>
    <property type="molecule type" value="Genomic_DNA"/>
</dbReference>
<evidence type="ECO:0000313" key="15">
    <source>
        <dbReference type="Proteomes" id="UP000183190"/>
    </source>
</evidence>
<accession>A0A1H6IGC2</accession>
<dbReference type="InterPro" id="IPR014016">
    <property type="entry name" value="UvrD-like_ATP-bd"/>
</dbReference>
<dbReference type="GO" id="GO:0009314">
    <property type="term" value="P:response to radiation"/>
    <property type="evidence" value="ECO:0007669"/>
    <property type="project" value="UniProtKB-ARBA"/>
</dbReference>
<feature type="domain" description="UvrD-like helicase C-terminal" evidence="13">
    <location>
        <begin position="339"/>
        <end position="610"/>
    </location>
</feature>
<dbReference type="OrthoDB" id="9810135at2"/>
<organism evidence="14 15">
    <name type="scientific">Ruminococcus flavefaciens</name>
    <dbReference type="NCBI Taxonomy" id="1265"/>
    <lineage>
        <taxon>Bacteria</taxon>
        <taxon>Bacillati</taxon>
        <taxon>Bacillota</taxon>
        <taxon>Clostridia</taxon>
        <taxon>Eubacteriales</taxon>
        <taxon>Oscillospiraceae</taxon>
        <taxon>Ruminococcus</taxon>
    </lineage>
</organism>
<evidence type="ECO:0000256" key="3">
    <source>
        <dbReference type="ARBA" id="ARBA00022801"/>
    </source>
</evidence>
<proteinExistence type="inferred from homology"/>
<evidence type="ECO:0000259" key="13">
    <source>
        <dbReference type="PROSITE" id="PS51217"/>
    </source>
</evidence>
<dbReference type="PROSITE" id="PS51217">
    <property type="entry name" value="UVRD_HELICASE_CTER"/>
    <property type="match status" value="1"/>
</dbReference>
<evidence type="ECO:0000256" key="4">
    <source>
        <dbReference type="ARBA" id="ARBA00022806"/>
    </source>
</evidence>
<evidence type="ECO:0000256" key="6">
    <source>
        <dbReference type="ARBA" id="ARBA00023125"/>
    </source>
</evidence>
<dbReference type="InterPro" id="IPR014017">
    <property type="entry name" value="DNA_helicase_UvrD-like_C"/>
</dbReference>
<dbReference type="PROSITE" id="PS51198">
    <property type="entry name" value="UVRD_HELICASE_ATP_BIND"/>
    <property type="match status" value="1"/>
</dbReference>
<dbReference type="Pfam" id="PF13361">
    <property type="entry name" value="UvrD_C"/>
    <property type="match status" value="1"/>
</dbReference>
<dbReference type="EC" id="5.6.2.4" evidence="9"/>
<keyword evidence="2 11" id="KW-0547">Nucleotide-binding</keyword>
<dbReference type="InterPro" id="IPR000212">
    <property type="entry name" value="DNA_helicase_UvrD/REP"/>
</dbReference>
<dbReference type="GO" id="GO:0016887">
    <property type="term" value="F:ATP hydrolysis activity"/>
    <property type="evidence" value="ECO:0007669"/>
    <property type="project" value="RHEA"/>
</dbReference>
<dbReference type="FunFam" id="1.10.10.160:FF:000001">
    <property type="entry name" value="ATP-dependent DNA helicase"/>
    <property type="match status" value="1"/>
</dbReference>
<dbReference type="Pfam" id="PF21196">
    <property type="entry name" value="PcrA_UvrD_tudor"/>
    <property type="match status" value="1"/>
</dbReference>
<feature type="binding site" evidence="11">
    <location>
        <begin position="40"/>
        <end position="47"/>
    </location>
    <ligand>
        <name>ATP</name>
        <dbReference type="ChEBI" id="CHEBI:30616"/>
    </ligand>
</feature>
<evidence type="ECO:0000256" key="8">
    <source>
        <dbReference type="ARBA" id="ARBA00034617"/>
    </source>
</evidence>
<keyword evidence="6" id="KW-0238">DNA-binding</keyword>
<dbReference type="GO" id="GO:0000725">
    <property type="term" value="P:recombinational repair"/>
    <property type="evidence" value="ECO:0007669"/>
    <property type="project" value="TreeGrafter"/>
</dbReference>
<evidence type="ECO:0000256" key="9">
    <source>
        <dbReference type="ARBA" id="ARBA00034808"/>
    </source>
</evidence>
<evidence type="ECO:0000256" key="5">
    <source>
        <dbReference type="ARBA" id="ARBA00022840"/>
    </source>
</evidence>
<evidence type="ECO:0000256" key="1">
    <source>
        <dbReference type="ARBA" id="ARBA00009922"/>
    </source>
</evidence>
<dbReference type="InterPro" id="IPR013986">
    <property type="entry name" value="DExx_box_DNA_helicase_dom_sf"/>
</dbReference>
<dbReference type="Pfam" id="PF00580">
    <property type="entry name" value="UvrD-helicase"/>
    <property type="match status" value="2"/>
</dbReference>
<evidence type="ECO:0000256" key="2">
    <source>
        <dbReference type="ARBA" id="ARBA00022741"/>
    </source>
</evidence>
<dbReference type="PANTHER" id="PTHR11070">
    <property type="entry name" value="UVRD / RECB / PCRA DNA HELICASE FAMILY MEMBER"/>
    <property type="match status" value="1"/>
</dbReference>
<dbReference type="CDD" id="cd18807">
    <property type="entry name" value="SF1_C_UvrD"/>
    <property type="match status" value="1"/>
</dbReference>
<evidence type="ECO:0000256" key="11">
    <source>
        <dbReference type="PROSITE-ProRule" id="PRU00560"/>
    </source>
</evidence>
<keyword evidence="5 11" id="KW-0067">ATP-binding</keyword>
<feature type="domain" description="UvrD-like helicase ATP-binding" evidence="12">
    <location>
        <begin position="19"/>
        <end position="338"/>
    </location>
</feature>
<dbReference type="SUPFAM" id="SSF52540">
    <property type="entry name" value="P-loop containing nucleoside triphosphate hydrolases"/>
    <property type="match status" value="1"/>
</dbReference>
<dbReference type="GO" id="GO:0003677">
    <property type="term" value="F:DNA binding"/>
    <property type="evidence" value="ECO:0007669"/>
    <property type="project" value="UniProtKB-KW"/>
</dbReference>
<dbReference type="RefSeq" id="WP_074714638.1">
    <property type="nucleotide sequence ID" value="NZ_FNWV01000002.1"/>
</dbReference>
<dbReference type="Gene3D" id="1.10.10.160">
    <property type="match status" value="1"/>
</dbReference>
<keyword evidence="4 11" id="KW-0347">Helicase</keyword>
<sequence>MDINSYISAKQNALKKYFSRMNDMQQEAVFTVNGPVLVLAGAGSGKTTVIVNRIANMINFGNAYFDTSREGSDGDIAFLKDYADGKTDDFDTLRDIVAVDPVRPWNILAITFTNKAAGELKERLSAMMGEEALNINASTFHSACVRILRSEIEALGYGRDFTIYDSDDSQRMIKNVMTELDVSEKQLAPKAVLSEISFAKDKMISPADMLADAGQDYRKKMIAKLYAIYQERMKTANALDFDDILVRTVELFEQFPEVLEKYRNRYKYIMVDEYQDTNHVQFRLVSLLSEGHKNLCVVGDDDQSIYKFRGANIENILGFEEQFAGAKVVRLEQNYRSTQTILDAANSVISNNTSRKPKTLWTSGEKGDKVYWYKAVDETDEAQFVADTILERYKETGKYSDNAVLYRMNAQSNSIERMLVKYGIPYRVYGGMRFYDRKEIKDVTSYLAFINNHNDILRFRRIINEPKRGIGDSTLAIIEDISRDLKISPFEVMKNCEEYAPLSKKTSALKSAYTLFEFLTEKSEELPLDEFLDVLLDKTGYLDSLKALENADVKIENVQELRTSMVQYMEQAEEPTLSGFLEEVALYTEADRDDGSDDKVTLMTVHSAKGLEYENVFVVGLDDGIFPSARSFDSEDDMEEERRLAYVAITRAKKRLYLANARQRMLFGQTQHNITSRFMKEIGSELVEKHDNAAAMKQQLESESNTVTEVRSATLQQQLARNKKAAGSAPKEAVTYTAGEKVSHSIFGEGVIVSVKPMASDSMLEIAFDKVGTKKIMANYAKLKKL</sequence>
<keyword evidence="3 11" id="KW-0378">Hydrolase</keyword>
<dbReference type="GO" id="GO:0005524">
    <property type="term" value="F:ATP binding"/>
    <property type="evidence" value="ECO:0007669"/>
    <property type="project" value="UniProtKB-UniRule"/>
</dbReference>
<dbReference type="CDD" id="cd17932">
    <property type="entry name" value="DEXQc_UvrD"/>
    <property type="match status" value="1"/>
</dbReference>
<comment type="similarity">
    <text evidence="1">Belongs to the helicase family. UvrD subfamily.</text>
</comment>
<evidence type="ECO:0000256" key="10">
    <source>
        <dbReference type="ARBA" id="ARBA00048988"/>
    </source>
</evidence>
<reference evidence="14 15" key="1">
    <citation type="submission" date="2016-10" db="EMBL/GenBank/DDBJ databases">
        <authorList>
            <person name="de Groot N.N."/>
        </authorList>
    </citation>
    <scope>NUCLEOTIDE SEQUENCE [LARGE SCALE GENOMIC DNA]</scope>
    <source>
        <strain evidence="14 15">YAD2003</strain>
    </source>
</reference>
<dbReference type="InterPro" id="IPR027417">
    <property type="entry name" value="P-loop_NTPase"/>
</dbReference>
<evidence type="ECO:0000256" key="7">
    <source>
        <dbReference type="ARBA" id="ARBA00023235"/>
    </source>
</evidence>
<comment type="catalytic activity">
    <reaction evidence="10">
        <text>ATP + H2O = ADP + phosphate + H(+)</text>
        <dbReference type="Rhea" id="RHEA:13065"/>
        <dbReference type="ChEBI" id="CHEBI:15377"/>
        <dbReference type="ChEBI" id="CHEBI:15378"/>
        <dbReference type="ChEBI" id="CHEBI:30616"/>
        <dbReference type="ChEBI" id="CHEBI:43474"/>
        <dbReference type="ChEBI" id="CHEBI:456216"/>
        <dbReference type="EC" id="5.6.2.4"/>
    </reaction>
</comment>
<dbReference type="AlphaFoldDB" id="A0A1H6IGC2"/>
<dbReference type="Gene3D" id="1.10.486.10">
    <property type="entry name" value="PCRA, domain 4"/>
    <property type="match status" value="1"/>
</dbReference>
<evidence type="ECO:0000313" key="14">
    <source>
        <dbReference type="EMBL" id="SEH46938.1"/>
    </source>
</evidence>
<keyword evidence="7" id="KW-0413">Isomerase</keyword>
<evidence type="ECO:0000259" key="12">
    <source>
        <dbReference type="PROSITE" id="PS51198"/>
    </source>
</evidence>
<name>A0A1H6IGC2_RUMFL</name>
<dbReference type="PANTHER" id="PTHR11070:SF2">
    <property type="entry name" value="ATP-DEPENDENT DNA HELICASE SRS2"/>
    <property type="match status" value="1"/>
</dbReference>
<dbReference type="GO" id="GO:0005829">
    <property type="term" value="C:cytosol"/>
    <property type="evidence" value="ECO:0007669"/>
    <property type="project" value="TreeGrafter"/>
</dbReference>